<reference evidence="2 3" key="1">
    <citation type="submission" date="2018-08" db="EMBL/GenBank/DDBJ databases">
        <title>A genome reference for cultivated species of the human gut microbiota.</title>
        <authorList>
            <person name="Zou Y."/>
            <person name="Xue W."/>
            <person name="Luo G."/>
        </authorList>
    </citation>
    <scope>NUCLEOTIDE SEQUENCE [LARGE SCALE GENOMIC DNA]</scope>
    <source>
        <strain evidence="2 3">OM08-14</strain>
    </source>
</reference>
<evidence type="ECO:0000313" key="3">
    <source>
        <dbReference type="Proteomes" id="UP000260780"/>
    </source>
</evidence>
<dbReference type="Proteomes" id="UP000260780">
    <property type="component" value="Unassembled WGS sequence"/>
</dbReference>
<comment type="caution">
    <text evidence="2">The sequence shown here is derived from an EMBL/GenBank/DDBJ whole genome shotgun (WGS) entry which is preliminary data.</text>
</comment>
<organism evidence="2 3">
    <name type="scientific">Phocaeicola plebeius</name>
    <dbReference type="NCBI Taxonomy" id="310297"/>
    <lineage>
        <taxon>Bacteria</taxon>
        <taxon>Pseudomonadati</taxon>
        <taxon>Bacteroidota</taxon>
        <taxon>Bacteroidia</taxon>
        <taxon>Bacteroidales</taxon>
        <taxon>Bacteroidaceae</taxon>
        <taxon>Phocaeicola</taxon>
    </lineage>
</organism>
<dbReference type="RefSeq" id="WP_117748094.1">
    <property type="nucleotide sequence ID" value="NZ_QSTF01000028.1"/>
</dbReference>
<keyword evidence="2" id="KW-0808">Transferase</keyword>
<dbReference type="PANTHER" id="PTHR12526">
    <property type="entry name" value="GLYCOSYLTRANSFERASE"/>
    <property type="match status" value="1"/>
</dbReference>
<evidence type="ECO:0000313" key="2">
    <source>
        <dbReference type="EMBL" id="RGM38500.1"/>
    </source>
</evidence>
<name>A0A3E4W8L2_9BACT</name>
<accession>A0A3E4W8L2</accession>
<gene>
    <name evidence="2" type="ORF">DXC17_10710</name>
</gene>
<dbReference type="Gene3D" id="3.40.50.2000">
    <property type="entry name" value="Glycogen Phosphorylase B"/>
    <property type="match status" value="2"/>
</dbReference>
<dbReference type="GO" id="GO:0016757">
    <property type="term" value="F:glycosyltransferase activity"/>
    <property type="evidence" value="ECO:0007669"/>
    <property type="project" value="InterPro"/>
</dbReference>
<dbReference type="SUPFAM" id="SSF53756">
    <property type="entry name" value="UDP-Glycosyltransferase/glycogen phosphorylase"/>
    <property type="match status" value="1"/>
</dbReference>
<proteinExistence type="predicted"/>
<dbReference type="InterPro" id="IPR001296">
    <property type="entry name" value="Glyco_trans_1"/>
</dbReference>
<dbReference type="CDD" id="cd03801">
    <property type="entry name" value="GT4_PimA-like"/>
    <property type="match status" value="1"/>
</dbReference>
<dbReference type="AlphaFoldDB" id="A0A3E4W8L2"/>
<evidence type="ECO:0000259" key="1">
    <source>
        <dbReference type="Pfam" id="PF00534"/>
    </source>
</evidence>
<feature type="domain" description="Glycosyl transferase family 1" evidence="1">
    <location>
        <begin position="200"/>
        <end position="373"/>
    </location>
</feature>
<dbReference type="Pfam" id="PF00534">
    <property type="entry name" value="Glycos_transf_1"/>
    <property type="match status" value="1"/>
</dbReference>
<dbReference type="EMBL" id="QSTF01000028">
    <property type="protein sequence ID" value="RGM38500.1"/>
    <property type="molecule type" value="Genomic_DNA"/>
</dbReference>
<protein>
    <submittedName>
        <fullName evidence="2">Glycosyltransferase</fullName>
    </submittedName>
</protein>
<sequence>MKCFFILKNGYPNGQASVARVKSYAKGFKNENIGIEILLPVSSEKYGRKPKNTSSSGYDKNGIFYKYMSGSPLRKRNIFLRKINDIYGYINTLFFIYTHAQPKNKDFIIVYEGGIIWHYLCAFIAHCKKINAIMELNELPYGTSIETKSTIRHRTIMLKNVFHHYDYFLAISEPLASLAHKYAPQAQIIKVPIIVEQNLQGEDWPNKPLYIFHSGTLLEQKDGILGMLEAFGIASKKISIPIYYYLTGNIEDSPHSKQIKQIISKYSIEENVKFTGFLSETELRRYQKNCFLTIINKYETQQNIYCFSTKMGEYFSFSKPVIITSVGEATNYLKDGFNAYIVHPNKPNEIADKIIEAVNNPTKNTEIGKNAHKLVEKEFNCNYQAKRIINLIKQES</sequence>